<dbReference type="Proteomes" id="UP000781932">
    <property type="component" value="Unassembled WGS sequence"/>
</dbReference>
<evidence type="ECO:0000313" key="2">
    <source>
        <dbReference type="EMBL" id="KAF9870231.1"/>
    </source>
</evidence>
<dbReference type="OrthoDB" id="3552888at2759"/>
<dbReference type="AlphaFoldDB" id="A0A9P6HXQ9"/>
<comment type="caution">
    <text evidence="2">The sequence shown here is derived from an EMBL/GenBank/DDBJ whole genome shotgun (WGS) entry which is preliminary data.</text>
</comment>
<keyword evidence="1" id="KW-0732">Signal</keyword>
<feature type="chain" id="PRO_5040224953" evidence="1">
    <location>
        <begin position="18"/>
        <end position="200"/>
    </location>
</feature>
<protein>
    <submittedName>
        <fullName evidence="2">Secreted protein</fullName>
    </submittedName>
</protein>
<dbReference type="GeneID" id="62168104"/>
<accession>A0A9P6HXQ9</accession>
<gene>
    <name evidence="2" type="ORF">CkaCkLH20_12317</name>
</gene>
<evidence type="ECO:0000313" key="3">
    <source>
        <dbReference type="Proteomes" id="UP000781932"/>
    </source>
</evidence>
<organism evidence="2 3">
    <name type="scientific">Colletotrichum karsti</name>
    <dbReference type="NCBI Taxonomy" id="1095194"/>
    <lineage>
        <taxon>Eukaryota</taxon>
        <taxon>Fungi</taxon>
        <taxon>Dikarya</taxon>
        <taxon>Ascomycota</taxon>
        <taxon>Pezizomycotina</taxon>
        <taxon>Sordariomycetes</taxon>
        <taxon>Hypocreomycetidae</taxon>
        <taxon>Glomerellales</taxon>
        <taxon>Glomerellaceae</taxon>
        <taxon>Colletotrichum</taxon>
        <taxon>Colletotrichum boninense species complex</taxon>
    </lineage>
</organism>
<evidence type="ECO:0000256" key="1">
    <source>
        <dbReference type="SAM" id="SignalP"/>
    </source>
</evidence>
<reference evidence="2" key="2">
    <citation type="submission" date="2020-11" db="EMBL/GenBank/DDBJ databases">
        <title>Whole genome sequencing of Colletotrichum sp.</title>
        <authorList>
            <person name="Li H."/>
        </authorList>
    </citation>
    <scope>NUCLEOTIDE SEQUENCE</scope>
    <source>
        <strain evidence="2">CkLH20</strain>
    </source>
</reference>
<feature type="signal peptide" evidence="1">
    <location>
        <begin position="1"/>
        <end position="17"/>
    </location>
</feature>
<keyword evidence="3" id="KW-1185">Reference proteome</keyword>
<sequence>MKFTTATFAVLATAVLASPTEKGYSIRSAEEVKDGLLPLSDMIFTGLITSGGPNVTLSGPAESIYKQILALNPDFDSLGSGVDERGLEARQGNVNCQTGAAVESYYSSCAGSISHLLALGTSYCSVAASTCARVACSSPNCSMYLCNNQFSQVSVYCRDIAADMGIIVSRCGTDNGKGDTRARGSLGFTSHYTLLSAQTC</sequence>
<name>A0A9P6HXQ9_9PEZI</name>
<proteinExistence type="predicted"/>
<reference evidence="2" key="1">
    <citation type="submission" date="2020-03" db="EMBL/GenBank/DDBJ databases">
        <authorList>
            <person name="He L."/>
        </authorList>
    </citation>
    <scope>NUCLEOTIDE SEQUENCE</scope>
    <source>
        <strain evidence="2">CkLH20</strain>
    </source>
</reference>
<dbReference type="EMBL" id="JAATWM020000057">
    <property type="protein sequence ID" value="KAF9870231.1"/>
    <property type="molecule type" value="Genomic_DNA"/>
</dbReference>
<dbReference type="RefSeq" id="XP_038739692.1">
    <property type="nucleotide sequence ID" value="XM_038895030.1"/>
</dbReference>